<dbReference type="PANTHER" id="PTHR37816:SF2">
    <property type="entry name" value="DNA TOPOLOGY MODULATION PROTEIN FLAR-RELATED PROTEIN"/>
    <property type="match status" value="1"/>
</dbReference>
<dbReference type="AlphaFoldDB" id="A0A8H7T9T3"/>
<organism evidence="2 3">
    <name type="scientific">Cadophora malorum</name>
    <dbReference type="NCBI Taxonomy" id="108018"/>
    <lineage>
        <taxon>Eukaryota</taxon>
        <taxon>Fungi</taxon>
        <taxon>Dikarya</taxon>
        <taxon>Ascomycota</taxon>
        <taxon>Pezizomycotina</taxon>
        <taxon>Leotiomycetes</taxon>
        <taxon>Helotiales</taxon>
        <taxon>Ploettnerulaceae</taxon>
        <taxon>Cadophora</taxon>
    </lineage>
</organism>
<protein>
    <recommendedName>
        <fullName evidence="4">Adenylate kinase</fullName>
    </recommendedName>
</protein>
<dbReference type="PANTHER" id="PTHR37816">
    <property type="entry name" value="YALI0E33011P"/>
    <property type="match status" value="1"/>
</dbReference>
<comment type="caution">
    <text evidence="2">The sequence shown here is derived from an EMBL/GenBank/DDBJ whole genome shotgun (WGS) entry which is preliminary data.</text>
</comment>
<dbReference type="SUPFAM" id="SSF52540">
    <property type="entry name" value="P-loop containing nucleoside triphosphate hydrolases"/>
    <property type="match status" value="1"/>
</dbReference>
<dbReference type="InterPro" id="IPR027417">
    <property type="entry name" value="P-loop_NTPase"/>
</dbReference>
<evidence type="ECO:0008006" key="4">
    <source>
        <dbReference type="Google" id="ProtNLM"/>
    </source>
</evidence>
<sequence>MTPPPLQTHPSETQQQERKPSRIHILGASGSGVSTLGTKLSSTLSIPVFDVDYYFWMPTNPPFTTKRPIPDRIALLKPLLASAQEKYGGWVLAGSMGTWGGELMEDVEHVIFIDTPTEVRMARLRAREYKRHGERIREGGDMYEESTAFLVWAERYDDPTLDEGRSRKMHEDWLKEVKVPITRLQGNKEESVVIKEALEGLGLKQ</sequence>
<dbReference type="Gene3D" id="3.40.50.300">
    <property type="entry name" value="P-loop containing nucleotide triphosphate hydrolases"/>
    <property type="match status" value="1"/>
</dbReference>
<dbReference type="EMBL" id="JAFJYH010000235">
    <property type="protein sequence ID" value="KAG4415115.1"/>
    <property type="molecule type" value="Genomic_DNA"/>
</dbReference>
<evidence type="ECO:0000313" key="2">
    <source>
        <dbReference type="EMBL" id="KAG4415115.1"/>
    </source>
</evidence>
<name>A0A8H7T9T3_9HELO</name>
<accession>A0A8H7T9T3</accession>
<dbReference type="Proteomes" id="UP000664132">
    <property type="component" value="Unassembled WGS sequence"/>
</dbReference>
<dbReference type="InterPro" id="IPR052922">
    <property type="entry name" value="Cytidylate_Kinase-2"/>
</dbReference>
<evidence type="ECO:0000313" key="3">
    <source>
        <dbReference type="Proteomes" id="UP000664132"/>
    </source>
</evidence>
<dbReference type="OrthoDB" id="65590at2759"/>
<gene>
    <name evidence="2" type="ORF">IFR04_011752</name>
</gene>
<dbReference type="Pfam" id="PF13238">
    <property type="entry name" value="AAA_18"/>
    <property type="match status" value="1"/>
</dbReference>
<dbReference type="NCBIfam" id="NF004861">
    <property type="entry name" value="PRK06217.1"/>
    <property type="match status" value="1"/>
</dbReference>
<keyword evidence="3" id="KW-1185">Reference proteome</keyword>
<proteinExistence type="predicted"/>
<reference evidence="2" key="1">
    <citation type="submission" date="2021-02" db="EMBL/GenBank/DDBJ databases">
        <title>Genome sequence Cadophora malorum strain M34.</title>
        <authorList>
            <person name="Stefanovic E."/>
            <person name="Vu D."/>
            <person name="Scully C."/>
            <person name="Dijksterhuis J."/>
            <person name="Roader J."/>
            <person name="Houbraken J."/>
        </authorList>
    </citation>
    <scope>NUCLEOTIDE SEQUENCE</scope>
    <source>
        <strain evidence="2">M34</strain>
    </source>
</reference>
<feature type="region of interest" description="Disordered" evidence="1">
    <location>
        <begin position="1"/>
        <end position="20"/>
    </location>
</feature>
<evidence type="ECO:0000256" key="1">
    <source>
        <dbReference type="SAM" id="MobiDB-lite"/>
    </source>
</evidence>